<name>H5XYZ5_9FIRM</name>
<evidence type="ECO:0000313" key="1">
    <source>
        <dbReference type="EMBL" id="EHQ91701.1"/>
    </source>
</evidence>
<sequence>MTERKGKTMNESWTELEKIDLLRERMGIGYEEARTALNLAQGDVLKALDDLERIRNGLGNDRKFEECGQGILESVKSTLSNISHSTISLKRHDNTIISVSAPLGLALAYTIWRKPGLRLLALVGAVGAAMNHFELEVASNQEYLYDRETGEF</sequence>
<dbReference type="STRING" id="768710.DesyoDRAFT_4757"/>
<gene>
    <name evidence="1" type="ORF">DesyoDRAFT_4757</name>
</gene>
<keyword evidence="2" id="KW-1185">Reference proteome</keyword>
<dbReference type="eggNOG" id="COG1308">
    <property type="taxonomic scope" value="Bacteria"/>
</dbReference>
<dbReference type="SUPFAM" id="SSF46934">
    <property type="entry name" value="UBA-like"/>
    <property type="match status" value="1"/>
</dbReference>
<reference evidence="1 2" key="1">
    <citation type="submission" date="2011-11" db="EMBL/GenBank/DDBJ databases">
        <title>The Noncontiguous Finished genome of Desulfosporosinus youngiae DSM 17734.</title>
        <authorList>
            <consortium name="US DOE Joint Genome Institute (JGI-PGF)"/>
            <person name="Lucas S."/>
            <person name="Han J."/>
            <person name="Lapidus A."/>
            <person name="Cheng J.-F."/>
            <person name="Goodwin L."/>
            <person name="Pitluck S."/>
            <person name="Peters L."/>
            <person name="Ovchinnikova G."/>
            <person name="Lu M."/>
            <person name="Land M.L."/>
            <person name="Hauser L."/>
            <person name="Pester M."/>
            <person name="Spring S."/>
            <person name="Ollivier B."/>
            <person name="Rattei T."/>
            <person name="Klenk H.-P."/>
            <person name="Wagner M."/>
            <person name="Loy A."/>
            <person name="Woyke T.J."/>
        </authorList>
    </citation>
    <scope>NUCLEOTIDE SEQUENCE [LARGE SCALE GENOMIC DNA]</scope>
    <source>
        <strain evidence="1 2">DSM 17734</strain>
    </source>
</reference>
<evidence type="ECO:0000313" key="2">
    <source>
        <dbReference type="Proteomes" id="UP000005104"/>
    </source>
</evidence>
<dbReference type="EMBL" id="CM001441">
    <property type="protein sequence ID" value="EHQ91701.1"/>
    <property type="molecule type" value="Genomic_DNA"/>
</dbReference>
<accession>H5XYZ5</accession>
<dbReference type="HOGENOM" id="CLU_115782_2_1_9"/>
<protein>
    <submittedName>
        <fullName evidence="1">Uncharacterized protein</fullName>
    </submittedName>
</protein>
<organism evidence="1 2">
    <name type="scientific">Desulfosporosinus youngiae DSM 17734</name>
    <dbReference type="NCBI Taxonomy" id="768710"/>
    <lineage>
        <taxon>Bacteria</taxon>
        <taxon>Bacillati</taxon>
        <taxon>Bacillota</taxon>
        <taxon>Clostridia</taxon>
        <taxon>Eubacteriales</taxon>
        <taxon>Desulfitobacteriaceae</taxon>
        <taxon>Desulfosporosinus</taxon>
    </lineage>
</organism>
<dbReference type="CDD" id="cd14360">
    <property type="entry name" value="UBA_NAC_like_bac"/>
    <property type="match status" value="1"/>
</dbReference>
<proteinExistence type="predicted"/>
<dbReference type="Proteomes" id="UP000005104">
    <property type="component" value="Chromosome"/>
</dbReference>
<dbReference type="InterPro" id="IPR009060">
    <property type="entry name" value="UBA-like_sf"/>
</dbReference>
<dbReference type="AlphaFoldDB" id="H5XYZ5"/>